<evidence type="ECO:0000313" key="5">
    <source>
        <dbReference type="Proteomes" id="UP000094067"/>
    </source>
</evidence>
<dbReference type="GO" id="GO:0016787">
    <property type="term" value="F:hydrolase activity"/>
    <property type="evidence" value="ECO:0007669"/>
    <property type="project" value="UniProtKB-KW"/>
</dbReference>
<dbReference type="SUPFAM" id="SSF56235">
    <property type="entry name" value="N-terminal nucleophile aminohydrolases (Ntn hydrolases)"/>
    <property type="match status" value="1"/>
</dbReference>
<name>A0A1E3ADP5_9FIRM</name>
<dbReference type="PANTHER" id="PTHR35527">
    <property type="entry name" value="CHOLOYLGLYCINE HYDROLASE"/>
    <property type="match status" value="1"/>
</dbReference>
<evidence type="ECO:0000256" key="1">
    <source>
        <dbReference type="ARBA" id="ARBA00006625"/>
    </source>
</evidence>
<gene>
    <name evidence="4" type="ORF">BEI61_02742</name>
</gene>
<comment type="similarity">
    <text evidence="1">Belongs to the peptidase C59 family.</text>
</comment>
<organism evidence="4 5">
    <name type="scientific">Eisenbergiella tayi</name>
    <dbReference type="NCBI Taxonomy" id="1432052"/>
    <lineage>
        <taxon>Bacteria</taxon>
        <taxon>Bacillati</taxon>
        <taxon>Bacillota</taxon>
        <taxon>Clostridia</taxon>
        <taxon>Lachnospirales</taxon>
        <taxon>Lachnospiraceae</taxon>
        <taxon>Eisenbergiella</taxon>
    </lineage>
</organism>
<accession>A0A1E3ADP5</accession>
<dbReference type="EMBL" id="MCGH01000002">
    <property type="protein sequence ID" value="ODM06852.1"/>
    <property type="molecule type" value="Genomic_DNA"/>
</dbReference>
<dbReference type="InterPro" id="IPR029055">
    <property type="entry name" value="Ntn_hydrolases_N"/>
</dbReference>
<dbReference type="Pfam" id="PF02275">
    <property type="entry name" value="CBAH"/>
    <property type="match status" value="1"/>
</dbReference>
<evidence type="ECO:0000313" key="4">
    <source>
        <dbReference type="EMBL" id="ODM06852.1"/>
    </source>
</evidence>
<dbReference type="Gene3D" id="3.60.60.10">
    <property type="entry name" value="Penicillin V Acylase, Chain A"/>
    <property type="match status" value="1"/>
</dbReference>
<sequence>MMQKEKKRRKILRTGLCVILAVLLLTAVGAGVLFREELGIIGTIRKESEEFPLYYMEVKGDYHFEEFLESGGAASDKEVEAFLTKCISKGFYQIEIEEVGPACSMISAEDENGGHIWGRNFDWNGSVPIIVKCIPEDGYASIATCDFKNITGSIETRPDNFINKMLAIAALYVPMDGVNEAGLCVADLEVNEGGMETIDTDKTDLTITNATRLILNKAATVEEAIELLEQYDIYASGGISHHLAVSDASGKSVVLEFVDGRMLPVESPCVTNFNLAGKDSSSGGESSQRRYESLCSAYDVNNGVLTWQQVKEELIKVSQPEGEWTTQWSMAYSGESGKVSYWFHCDYDREWEYFIGE</sequence>
<dbReference type="PANTHER" id="PTHR35527:SF2">
    <property type="entry name" value="HYDROLASE"/>
    <property type="match status" value="1"/>
</dbReference>
<evidence type="ECO:0000259" key="3">
    <source>
        <dbReference type="Pfam" id="PF02275"/>
    </source>
</evidence>
<feature type="domain" description="Choloylglycine hydrolase/NAAA C-terminal" evidence="3">
    <location>
        <begin position="103"/>
        <end position="260"/>
    </location>
</feature>
<dbReference type="RefSeq" id="WP_069152653.1">
    <property type="nucleotide sequence ID" value="NZ_MCGH01000002.1"/>
</dbReference>
<protein>
    <submittedName>
        <fullName evidence="4">Linear amide C-N hydrolase, choloylglycine hydrolase family</fullName>
    </submittedName>
</protein>
<dbReference type="InterPro" id="IPR029132">
    <property type="entry name" value="CBAH/NAAA_C"/>
</dbReference>
<dbReference type="Proteomes" id="UP000094067">
    <property type="component" value="Unassembled WGS sequence"/>
</dbReference>
<proteinExistence type="inferred from homology"/>
<dbReference type="InterPro" id="IPR052193">
    <property type="entry name" value="Peptidase_C59"/>
</dbReference>
<dbReference type="PATRIC" id="fig|1432052.4.peg.3059"/>
<dbReference type="AlphaFoldDB" id="A0A1E3ADP5"/>
<evidence type="ECO:0000256" key="2">
    <source>
        <dbReference type="ARBA" id="ARBA00022801"/>
    </source>
</evidence>
<reference evidence="4 5" key="1">
    <citation type="submission" date="2016-07" db="EMBL/GenBank/DDBJ databases">
        <title>Characterization of isolates of Eisenbergiella tayi derived from blood cultures, using whole genome sequencing.</title>
        <authorList>
            <person name="Burdz T."/>
            <person name="Wiebe D."/>
            <person name="Huynh C."/>
            <person name="Bernard K."/>
        </authorList>
    </citation>
    <scope>NUCLEOTIDE SEQUENCE [LARGE SCALE GENOMIC DNA]</scope>
    <source>
        <strain evidence="4 5">NML 110608</strain>
    </source>
</reference>
<comment type="caution">
    <text evidence="4">The sequence shown here is derived from an EMBL/GenBank/DDBJ whole genome shotgun (WGS) entry which is preliminary data.</text>
</comment>
<keyword evidence="2 4" id="KW-0378">Hydrolase</keyword>